<dbReference type="EMBL" id="KB707412">
    <property type="protein sequence ID" value="EMR62610.1"/>
    <property type="molecule type" value="Genomic_DNA"/>
</dbReference>
<dbReference type="CDD" id="cd06464">
    <property type="entry name" value="ACD_sHsps-like"/>
    <property type="match status" value="1"/>
</dbReference>
<evidence type="ECO:0000259" key="5">
    <source>
        <dbReference type="PROSITE" id="PS01031"/>
    </source>
</evidence>
<evidence type="ECO:0000256" key="4">
    <source>
        <dbReference type="SAM" id="MobiDB-lite"/>
    </source>
</evidence>
<feature type="compositionally biased region" description="Low complexity" evidence="4">
    <location>
        <begin position="160"/>
        <end position="203"/>
    </location>
</feature>
<dbReference type="AlphaFoldDB" id="M7T7K6"/>
<dbReference type="PROSITE" id="PS01031">
    <property type="entry name" value="SHSP"/>
    <property type="match status" value="1"/>
</dbReference>
<dbReference type="Proteomes" id="UP000012174">
    <property type="component" value="Unassembled WGS sequence"/>
</dbReference>
<dbReference type="HOGENOM" id="CLU_046737_1_1_1"/>
<dbReference type="PANTHER" id="PTHR11527">
    <property type="entry name" value="HEAT-SHOCK PROTEIN 20 FAMILY MEMBER"/>
    <property type="match status" value="1"/>
</dbReference>
<feature type="region of interest" description="Disordered" evidence="4">
    <location>
        <begin position="154"/>
        <end position="203"/>
    </location>
</feature>
<dbReference type="STRING" id="1287681.M7T7K6"/>
<feature type="domain" description="SHSP" evidence="5">
    <location>
        <begin position="58"/>
        <end position="258"/>
    </location>
</feature>
<proteinExistence type="inferred from homology"/>
<comment type="similarity">
    <text evidence="2 3">Belongs to the small heat shock protein (HSP20) family.</text>
</comment>
<name>M7T7K6_EUTLA</name>
<reference evidence="7" key="1">
    <citation type="journal article" date="2013" name="Genome Announc.">
        <title>Draft genome sequence of the grapevine dieback fungus Eutypa lata UCR-EL1.</title>
        <authorList>
            <person name="Blanco-Ulate B."/>
            <person name="Rolshausen P.E."/>
            <person name="Cantu D."/>
        </authorList>
    </citation>
    <scope>NUCLEOTIDE SEQUENCE [LARGE SCALE GENOMIC DNA]</scope>
    <source>
        <strain evidence="7">UCR-EL1</strain>
    </source>
</reference>
<dbReference type="Gene3D" id="2.60.40.790">
    <property type="match status" value="1"/>
</dbReference>
<protein>
    <submittedName>
        <fullName evidence="6">Putative heat shock protein 30 protein</fullName>
    </submittedName>
</protein>
<dbReference type="InterPro" id="IPR002068">
    <property type="entry name" value="A-crystallin/Hsp20_dom"/>
</dbReference>
<keyword evidence="1 6" id="KW-0346">Stress response</keyword>
<dbReference type="eggNOG" id="KOG0710">
    <property type="taxonomic scope" value="Eukaryota"/>
</dbReference>
<evidence type="ECO:0000313" key="7">
    <source>
        <dbReference type="Proteomes" id="UP000012174"/>
    </source>
</evidence>
<evidence type="ECO:0000313" key="6">
    <source>
        <dbReference type="EMBL" id="EMR62610.1"/>
    </source>
</evidence>
<organism evidence="6 7">
    <name type="scientific">Eutypa lata (strain UCR-EL1)</name>
    <name type="common">Grapevine dieback disease fungus</name>
    <name type="synonym">Eutypa armeniacae</name>
    <dbReference type="NCBI Taxonomy" id="1287681"/>
    <lineage>
        <taxon>Eukaryota</taxon>
        <taxon>Fungi</taxon>
        <taxon>Dikarya</taxon>
        <taxon>Ascomycota</taxon>
        <taxon>Pezizomycotina</taxon>
        <taxon>Sordariomycetes</taxon>
        <taxon>Xylariomycetidae</taxon>
        <taxon>Xylariales</taxon>
        <taxon>Diatrypaceae</taxon>
        <taxon>Eutypa</taxon>
    </lineage>
</organism>
<keyword evidence="7" id="KW-1185">Reference proteome</keyword>
<dbReference type="OrthoDB" id="1431247at2759"/>
<feature type="region of interest" description="Disordered" evidence="4">
    <location>
        <begin position="105"/>
        <end position="128"/>
    </location>
</feature>
<evidence type="ECO:0000256" key="1">
    <source>
        <dbReference type="ARBA" id="ARBA00023016"/>
    </source>
</evidence>
<evidence type="ECO:0000256" key="3">
    <source>
        <dbReference type="RuleBase" id="RU003616"/>
    </source>
</evidence>
<feature type="compositionally biased region" description="Polar residues" evidence="4">
    <location>
        <begin position="31"/>
        <end position="43"/>
    </location>
</feature>
<dbReference type="InterPro" id="IPR008978">
    <property type="entry name" value="HSP20-like_chaperone"/>
</dbReference>
<feature type="compositionally biased region" description="Basic residues" evidence="4">
    <location>
        <begin position="44"/>
        <end position="56"/>
    </location>
</feature>
<feature type="region of interest" description="Disordered" evidence="4">
    <location>
        <begin position="31"/>
        <end position="59"/>
    </location>
</feature>
<dbReference type="SUPFAM" id="SSF49764">
    <property type="entry name" value="HSP20-like chaperones"/>
    <property type="match status" value="1"/>
</dbReference>
<gene>
    <name evidence="6" type="ORF">UCREL1_10463</name>
</gene>
<dbReference type="Pfam" id="PF00011">
    <property type="entry name" value="HSP20"/>
    <property type="match status" value="1"/>
</dbReference>
<dbReference type="KEGG" id="ela:UCREL1_10463"/>
<accession>M7T7K6</accession>
<sequence>MAMFGPRFYTQAEPNFSGLFRLIDEFDNYATSQTGSGRQQQNGHHGRRGALSRQHQHQQIPTFTPKFDLKETDTDFELHGELPGIEKDQVHIEFTDPQTIVVRGRVERSYTAGTPPSAGLVEDSDKTSDAIAREGEQTAASKDERRSSFHATVEDDVEEGSTTTTATGTVVPTPASTTVELSTPTSPATTPTAEKPPQQQQPKYKYWVSERSVGEFSRSFQFPARVEHDDVRASLNNGVLVVTVPKAKKHESRRITIN</sequence>
<dbReference type="InterPro" id="IPR031107">
    <property type="entry name" value="Small_HSP"/>
</dbReference>
<evidence type="ECO:0000256" key="2">
    <source>
        <dbReference type="PROSITE-ProRule" id="PRU00285"/>
    </source>
</evidence>
<dbReference type="OMA" id="SHHAKVE"/>